<protein>
    <submittedName>
        <fullName evidence="6">Glucans biosynthesis protein</fullName>
    </submittedName>
</protein>
<evidence type="ECO:0000313" key="7">
    <source>
        <dbReference type="Proteomes" id="UP000289411"/>
    </source>
</evidence>
<evidence type="ECO:0000256" key="2">
    <source>
        <dbReference type="ARBA" id="ARBA00005001"/>
    </source>
</evidence>
<evidence type="ECO:0000256" key="4">
    <source>
        <dbReference type="ARBA" id="ARBA00022764"/>
    </source>
</evidence>
<proteinExistence type="inferred from homology"/>
<dbReference type="GO" id="GO:0030246">
    <property type="term" value="F:carbohydrate binding"/>
    <property type="evidence" value="ECO:0007669"/>
    <property type="project" value="InterPro"/>
</dbReference>
<reference evidence="6 7" key="2">
    <citation type="submission" date="2019-02" db="EMBL/GenBank/DDBJ databases">
        <title>'Lichenibacterium ramalinii' gen. nov. sp. nov., 'Lichenibacterium minor' gen. nov. sp. nov.</title>
        <authorList>
            <person name="Pankratov T."/>
        </authorList>
    </citation>
    <scope>NUCLEOTIDE SEQUENCE [LARGE SCALE GENOMIC DNA]</scope>
    <source>
        <strain evidence="6 7">RmlP001</strain>
    </source>
</reference>
<dbReference type="PANTHER" id="PTHR30504">
    <property type="entry name" value="GLUCANS BIOSYNTHESIS PROTEIN"/>
    <property type="match status" value="1"/>
</dbReference>
<dbReference type="UniPathway" id="UPA00637"/>
<evidence type="ECO:0000259" key="5">
    <source>
        <dbReference type="Pfam" id="PF04349"/>
    </source>
</evidence>
<dbReference type="Gene3D" id="2.70.98.10">
    <property type="match status" value="1"/>
</dbReference>
<dbReference type="SUPFAM" id="SSF81296">
    <property type="entry name" value="E set domains"/>
    <property type="match status" value="1"/>
</dbReference>
<dbReference type="OrthoDB" id="9777817at2"/>
<reference evidence="6 7" key="1">
    <citation type="submission" date="2018-09" db="EMBL/GenBank/DDBJ databases">
        <authorList>
            <person name="Grouzdev D.S."/>
            <person name="Krutkina M.S."/>
        </authorList>
    </citation>
    <scope>NUCLEOTIDE SEQUENCE [LARGE SCALE GENOMIC DNA]</scope>
    <source>
        <strain evidence="6 7">RmlP001</strain>
    </source>
</reference>
<evidence type="ECO:0000313" key="6">
    <source>
        <dbReference type="EMBL" id="RYB03414.1"/>
    </source>
</evidence>
<dbReference type="PROSITE" id="PS51318">
    <property type="entry name" value="TAT"/>
    <property type="match status" value="1"/>
</dbReference>
<keyword evidence="4" id="KW-0574">Periplasm</keyword>
<comment type="subcellular location">
    <subcellularLocation>
        <location evidence="1">Periplasm</location>
    </subcellularLocation>
</comment>
<keyword evidence="7" id="KW-1185">Reference proteome</keyword>
<dbReference type="Proteomes" id="UP000289411">
    <property type="component" value="Unassembled WGS sequence"/>
</dbReference>
<sequence length="521" mass="56937">MLLRRDLLKWAASGLGAGLTPAAAESTAAQPQAGTAVAAPQGSTPAAPAFDFAAVVDRARALAKAPHETGAAPLPGAFANLPYDQYVSIRPRAGTAVWADDNVGFAIEPLHRGFLFTAPMAINVVEGGTSRRLAYAAHQFDFGKVQPPADLGDIGFSGFRVLHARSGKGLVDSAIFQGASFFRALANGQNFGLSARALMIRTADPRGEEFPAIREVWIEKPTLANDMLVINALVDSESMTGAYRFTLRPGEIAIVDTECTLFSRSAADFYGLGGMTAMYLFGPTSRRGSEDVRLGAYDVTGLQILNGNGEWLWRPVSNPATLQVSVFVDANPRGFGLLQRQRNFDLLQDDEQHWELRPSLWIEPINDWGEGSVELVEIPTDTENNDNILCFWRPKAVLDPAAEVSFSYRQFWCWTPPDRPPLAVVTDTRIGRLGTGRKRRFVVEFTADMFADPARIVDMKPVLTASVGAVTPARTFLSREHKTCRLLFDVDFGGDTLSELRLVLELGGKPVSETWLYRWTA</sequence>
<gene>
    <name evidence="6" type="ORF">D3272_16770</name>
</gene>
<dbReference type="InterPro" id="IPR014756">
    <property type="entry name" value="Ig_E-set"/>
</dbReference>
<accession>A0A4Q2RAP2</accession>
<comment type="pathway">
    <text evidence="2">Glycan metabolism; osmoregulated periplasmic glucan (OPG) biosynthesis.</text>
</comment>
<dbReference type="PIRSF" id="PIRSF006281">
    <property type="entry name" value="MdoG"/>
    <property type="match status" value="1"/>
</dbReference>
<evidence type="ECO:0000256" key="1">
    <source>
        <dbReference type="ARBA" id="ARBA00004418"/>
    </source>
</evidence>
<dbReference type="Pfam" id="PF04349">
    <property type="entry name" value="MdoG"/>
    <property type="match status" value="1"/>
</dbReference>
<dbReference type="AlphaFoldDB" id="A0A4Q2RAP2"/>
<dbReference type="Gene3D" id="2.60.40.10">
    <property type="entry name" value="Immunoglobulins"/>
    <property type="match status" value="1"/>
</dbReference>
<dbReference type="GO" id="GO:0051274">
    <property type="term" value="P:beta-glucan biosynthetic process"/>
    <property type="evidence" value="ECO:0007669"/>
    <property type="project" value="TreeGrafter"/>
</dbReference>
<dbReference type="RefSeq" id="WP_129220368.1">
    <property type="nucleotide sequence ID" value="NZ_QYBC01000014.1"/>
</dbReference>
<dbReference type="InterPro" id="IPR006311">
    <property type="entry name" value="TAT_signal"/>
</dbReference>
<dbReference type="InterPro" id="IPR007444">
    <property type="entry name" value="Glucan_biosyn_MdoG_C"/>
</dbReference>
<dbReference type="SUPFAM" id="SSF74650">
    <property type="entry name" value="Galactose mutarotase-like"/>
    <property type="match status" value="1"/>
</dbReference>
<dbReference type="InterPro" id="IPR011013">
    <property type="entry name" value="Gal_mutarotase_sf_dom"/>
</dbReference>
<dbReference type="InterPro" id="IPR014718">
    <property type="entry name" value="GH-type_carb-bd"/>
</dbReference>
<organism evidence="6 7">
    <name type="scientific">Lichenibacterium ramalinae</name>
    <dbReference type="NCBI Taxonomy" id="2316527"/>
    <lineage>
        <taxon>Bacteria</taxon>
        <taxon>Pseudomonadati</taxon>
        <taxon>Pseudomonadota</taxon>
        <taxon>Alphaproteobacteria</taxon>
        <taxon>Hyphomicrobiales</taxon>
        <taxon>Lichenihabitantaceae</taxon>
        <taxon>Lichenibacterium</taxon>
    </lineage>
</organism>
<comment type="similarity">
    <text evidence="3">Belongs to the OpgD/OpgG family.</text>
</comment>
<dbReference type="PANTHER" id="PTHR30504:SF2">
    <property type="entry name" value="GLUCANS BIOSYNTHESIS PROTEIN G"/>
    <property type="match status" value="1"/>
</dbReference>
<dbReference type="EMBL" id="QYBC01000014">
    <property type="protein sequence ID" value="RYB03414.1"/>
    <property type="molecule type" value="Genomic_DNA"/>
</dbReference>
<dbReference type="GO" id="GO:0003824">
    <property type="term" value="F:catalytic activity"/>
    <property type="evidence" value="ECO:0007669"/>
    <property type="project" value="InterPro"/>
</dbReference>
<evidence type="ECO:0000256" key="3">
    <source>
        <dbReference type="ARBA" id="ARBA00009284"/>
    </source>
</evidence>
<comment type="caution">
    <text evidence="6">The sequence shown here is derived from an EMBL/GenBank/DDBJ whole genome shotgun (WGS) entry which is preliminary data.</text>
</comment>
<dbReference type="GO" id="GO:0030288">
    <property type="term" value="C:outer membrane-bounded periplasmic space"/>
    <property type="evidence" value="ECO:0007669"/>
    <property type="project" value="TreeGrafter"/>
</dbReference>
<name>A0A4Q2RAP2_9HYPH</name>
<dbReference type="InterPro" id="IPR013783">
    <property type="entry name" value="Ig-like_fold"/>
</dbReference>
<dbReference type="InterPro" id="IPR014438">
    <property type="entry name" value="Glucan_biosyn_MdoG/MdoD"/>
</dbReference>
<feature type="domain" description="Glucan biosynthesis periplasmic MdoG C-terminal" evidence="5">
    <location>
        <begin position="50"/>
        <end position="519"/>
    </location>
</feature>